<dbReference type="OrthoDB" id="3365917at2759"/>
<dbReference type="AlphaFoldDB" id="A0A8E2DH80"/>
<proteinExistence type="predicted"/>
<name>A0A8E2DH80_9APHY</name>
<keyword evidence="1" id="KW-0812">Transmembrane</keyword>
<evidence type="ECO:0000313" key="2">
    <source>
        <dbReference type="EMBL" id="OCH87880.1"/>
    </source>
</evidence>
<organism evidence="2 3">
    <name type="scientific">Obba rivulosa</name>
    <dbReference type="NCBI Taxonomy" id="1052685"/>
    <lineage>
        <taxon>Eukaryota</taxon>
        <taxon>Fungi</taxon>
        <taxon>Dikarya</taxon>
        <taxon>Basidiomycota</taxon>
        <taxon>Agaricomycotina</taxon>
        <taxon>Agaricomycetes</taxon>
        <taxon>Polyporales</taxon>
        <taxon>Gelatoporiaceae</taxon>
        <taxon>Obba</taxon>
    </lineage>
</organism>
<sequence>MPFCFWPVSYTPGYWYDPEYIIHNEYGSADNTSRPGGPMATAVFASDSNNSTFMILADNSTVASLISSIAANCTYNNGSSSSVPLPYNGSSTSPPLPEQVIQYYRASSAALTLDGYNNTYALEGNSTTVVPLPSWVDVVLLSCLNDTIGEGIPLISAADANCRTLMSLGLLIASILCCLVNVFM</sequence>
<keyword evidence="1" id="KW-0472">Membrane</keyword>
<dbReference type="EMBL" id="KV722470">
    <property type="protein sequence ID" value="OCH87880.1"/>
    <property type="molecule type" value="Genomic_DNA"/>
</dbReference>
<keyword evidence="1" id="KW-1133">Transmembrane helix</keyword>
<evidence type="ECO:0000313" key="3">
    <source>
        <dbReference type="Proteomes" id="UP000250043"/>
    </source>
</evidence>
<gene>
    <name evidence="2" type="ORF">OBBRIDRAFT_795794</name>
</gene>
<evidence type="ECO:0000256" key="1">
    <source>
        <dbReference type="SAM" id="Phobius"/>
    </source>
</evidence>
<feature type="transmembrane region" description="Helical" evidence="1">
    <location>
        <begin position="165"/>
        <end position="183"/>
    </location>
</feature>
<dbReference type="Proteomes" id="UP000250043">
    <property type="component" value="Unassembled WGS sequence"/>
</dbReference>
<protein>
    <submittedName>
        <fullName evidence="2">Uncharacterized protein</fullName>
    </submittedName>
</protein>
<keyword evidence="3" id="KW-1185">Reference proteome</keyword>
<accession>A0A8E2DH80</accession>
<reference evidence="2 3" key="1">
    <citation type="submission" date="2016-07" db="EMBL/GenBank/DDBJ databases">
        <title>Draft genome of the white-rot fungus Obba rivulosa 3A-2.</title>
        <authorList>
            <consortium name="DOE Joint Genome Institute"/>
            <person name="Miettinen O."/>
            <person name="Riley R."/>
            <person name="Acob R."/>
            <person name="Barry K."/>
            <person name="Cullen D."/>
            <person name="De Vries R."/>
            <person name="Hainaut M."/>
            <person name="Hatakka A."/>
            <person name="Henrissat B."/>
            <person name="Hilden K."/>
            <person name="Kuo R."/>
            <person name="Labutti K."/>
            <person name="Lipzen A."/>
            <person name="Makela M.R."/>
            <person name="Sandor L."/>
            <person name="Spatafora J.W."/>
            <person name="Grigoriev I.V."/>
            <person name="Hibbett D.S."/>
        </authorList>
    </citation>
    <scope>NUCLEOTIDE SEQUENCE [LARGE SCALE GENOMIC DNA]</scope>
    <source>
        <strain evidence="2 3">3A-2</strain>
    </source>
</reference>